<gene>
    <name evidence="9" type="ORF">Vau01_027380</name>
</gene>
<evidence type="ECO:0000256" key="2">
    <source>
        <dbReference type="ARBA" id="ARBA00022676"/>
    </source>
</evidence>
<feature type="transmembrane region" description="Helical" evidence="8">
    <location>
        <begin position="149"/>
        <end position="172"/>
    </location>
</feature>
<evidence type="ECO:0000256" key="4">
    <source>
        <dbReference type="ARBA" id="ARBA00022692"/>
    </source>
</evidence>
<feature type="transmembrane region" description="Helical" evidence="8">
    <location>
        <begin position="246"/>
        <end position="270"/>
    </location>
</feature>
<dbReference type="Pfam" id="PF26314">
    <property type="entry name" value="MptA_B_family"/>
    <property type="match status" value="2"/>
</dbReference>
<sequence length="473" mass="48609">MVGHVGAGPPDSVVLPKGPADLWTPAVSGRVWFAVLVAVSVCVLAVTFVVLHRRAGTGRIGIRTVGTAAVMWTLPVLPAPPLLSLDAYSYLAQGTMLLTGLDPYESGPDRLGGPLLAAVAPVWRATPAPYGPLSLGLLRMIVDWGGGSVAVSVFLLRAVALVAVAGSALLAVQLATQAHAARTLDADADADAASDGRGAGPARAAALALVAANPLVVLHLVGGVHLDALLTALAALTVFAAGHRVWIVAGLAAAIAFTVKATGAVLIAYVLSVRARTDGVFSRRTTGTGFLMTGAVVVLSALIPNGWGWLGAMDTPGLIRHPYDPATVVGWLLHWAGALTPWTPDLARSVAIARVMLLAGGAVLVVRLLWLPRRPARAGTALQVTALVAPTVHAWYLTWGLSLAGTTGRWAQQATVAVCVALCFTAMPETLSRRPAGIALTVALLVVALAAVALPVLRAGWTGWTDRVARMTA</sequence>
<keyword evidence="3" id="KW-0808">Transferase</keyword>
<name>A0A8J3Z2K6_9ACTN</name>
<feature type="transmembrane region" description="Helical" evidence="8">
    <location>
        <begin position="290"/>
        <end position="310"/>
    </location>
</feature>
<comment type="caution">
    <text evidence="9">The sequence shown here is derived from an EMBL/GenBank/DDBJ whole genome shotgun (WGS) entry which is preliminary data.</text>
</comment>
<dbReference type="EMBL" id="BOPG01000015">
    <property type="protein sequence ID" value="GIJ55222.1"/>
    <property type="molecule type" value="Genomic_DNA"/>
</dbReference>
<evidence type="ECO:0000256" key="3">
    <source>
        <dbReference type="ARBA" id="ARBA00022679"/>
    </source>
</evidence>
<evidence type="ECO:0000313" key="10">
    <source>
        <dbReference type="Proteomes" id="UP000612585"/>
    </source>
</evidence>
<dbReference type="InterPro" id="IPR049829">
    <property type="entry name" value="MptA/B-like"/>
</dbReference>
<dbReference type="AlphaFoldDB" id="A0A8J3Z2K6"/>
<feature type="transmembrane region" description="Helical" evidence="8">
    <location>
        <begin position="351"/>
        <end position="371"/>
    </location>
</feature>
<evidence type="ECO:0000256" key="8">
    <source>
        <dbReference type="SAM" id="Phobius"/>
    </source>
</evidence>
<keyword evidence="2" id="KW-0328">Glycosyltransferase</keyword>
<reference evidence="9" key="1">
    <citation type="submission" date="2021-01" db="EMBL/GenBank/DDBJ databases">
        <title>Whole genome shotgun sequence of Virgisporangium aurantiacum NBRC 16421.</title>
        <authorList>
            <person name="Komaki H."/>
            <person name="Tamura T."/>
        </authorList>
    </citation>
    <scope>NUCLEOTIDE SEQUENCE</scope>
    <source>
        <strain evidence="9">NBRC 16421</strain>
    </source>
</reference>
<dbReference type="NCBIfam" id="NF038066">
    <property type="entry name" value="MptB"/>
    <property type="match status" value="1"/>
</dbReference>
<feature type="transmembrane region" description="Helical" evidence="8">
    <location>
        <begin position="204"/>
        <end position="226"/>
    </location>
</feature>
<proteinExistence type="inferred from homology"/>
<comment type="similarity">
    <text evidence="7">Belongs to the MptA/B family.</text>
</comment>
<dbReference type="GO" id="GO:0016020">
    <property type="term" value="C:membrane"/>
    <property type="evidence" value="ECO:0007669"/>
    <property type="project" value="UniProtKB-SubCell"/>
</dbReference>
<feature type="transmembrane region" description="Helical" evidence="8">
    <location>
        <begin position="31"/>
        <end position="51"/>
    </location>
</feature>
<keyword evidence="10" id="KW-1185">Reference proteome</keyword>
<comment type="subcellular location">
    <subcellularLocation>
        <location evidence="1">Membrane</location>
        <topology evidence="1">Multi-pass membrane protein</topology>
    </subcellularLocation>
</comment>
<feature type="transmembrane region" description="Helical" evidence="8">
    <location>
        <begin position="378"/>
        <end position="398"/>
    </location>
</feature>
<evidence type="ECO:0000256" key="7">
    <source>
        <dbReference type="ARBA" id="ARBA00043987"/>
    </source>
</evidence>
<dbReference type="Proteomes" id="UP000612585">
    <property type="component" value="Unassembled WGS sequence"/>
</dbReference>
<accession>A0A8J3Z2K6</accession>
<evidence type="ECO:0008006" key="11">
    <source>
        <dbReference type="Google" id="ProtNLM"/>
    </source>
</evidence>
<keyword evidence="4 8" id="KW-0812">Transmembrane</keyword>
<evidence type="ECO:0000256" key="5">
    <source>
        <dbReference type="ARBA" id="ARBA00022989"/>
    </source>
</evidence>
<feature type="transmembrane region" description="Helical" evidence="8">
    <location>
        <begin position="439"/>
        <end position="461"/>
    </location>
</feature>
<evidence type="ECO:0000256" key="6">
    <source>
        <dbReference type="ARBA" id="ARBA00023136"/>
    </source>
</evidence>
<evidence type="ECO:0000313" key="9">
    <source>
        <dbReference type="EMBL" id="GIJ55222.1"/>
    </source>
</evidence>
<feature type="transmembrane region" description="Helical" evidence="8">
    <location>
        <begin position="60"/>
        <end position="79"/>
    </location>
</feature>
<protein>
    <recommendedName>
        <fullName evidence="11">Alpha-1,6-mannosyltransferase</fullName>
    </recommendedName>
</protein>
<keyword evidence="6 8" id="KW-0472">Membrane</keyword>
<dbReference type="GO" id="GO:0016757">
    <property type="term" value="F:glycosyltransferase activity"/>
    <property type="evidence" value="ECO:0007669"/>
    <property type="project" value="UniProtKB-KW"/>
</dbReference>
<evidence type="ECO:0000256" key="1">
    <source>
        <dbReference type="ARBA" id="ARBA00004141"/>
    </source>
</evidence>
<keyword evidence="5 8" id="KW-1133">Transmembrane helix</keyword>
<organism evidence="9 10">
    <name type="scientific">Virgisporangium aurantiacum</name>
    <dbReference type="NCBI Taxonomy" id="175570"/>
    <lineage>
        <taxon>Bacteria</taxon>
        <taxon>Bacillati</taxon>
        <taxon>Actinomycetota</taxon>
        <taxon>Actinomycetes</taxon>
        <taxon>Micromonosporales</taxon>
        <taxon>Micromonosporaceae</taxon>
        <taxon>Virgisporangium</taxon>
    </lineage>
</organism>